<name>A0A4Y2CEI0_ARAVE</name>
<dbReference type="PANTHER" id="PTHR19424:SF0">
    <property type="entry name" value="HEAT SHOCK FACTOR BINDING PROTEIN 1"/>
    <property type="match status" value="1"/>
</dbReference>
<dbReference type="GO" id="GO:0005634">
    <property type="term" value="C:nucleus"/>
    <property type="evidence" value="ECO:0007669"/>
    <property type="project" value="TreeGrafter"/>
</dbReference>
<sequence length="75" mass="8643">MADTNQSSANKSQEMKTELNRSASGEPLPDPKSIHDLTQYVQSLLQQMQDKFQIMSDQILARNILFFLFFILHNV</sequence>
<gene>
    <name evidence="3" type="ORF">AVEN_108820_1</name>
</gene>
<evidence type="ECO:0000313" key="4">
    <source>
        <dbReference type="Proteomes" id="UP000499080"/>
    </source>
</evidence>
<dbReference type="EMBL" id="BGPR01000178">
    <property type="protein sequence ID" value="GBM02276.1"/>
    <property type="molecule type" value="Genomic_DNA"/>
</dbReference>
<dbReference type="Gene3D" id="1.20.5.430">
    <property type="match status" value="1"/>
</dbReference>
<comment type="caution">
    <text evidence="3">The sequence shown here is derived from an EMBL/GenBank/DDBJ whole genome shotgun (WGS) entry which is preliminary data.</text>
</comment>
<evidence type="ECO:0000313" key="3">
    <source>
        <dbReference type="EMBL" id="GBM02276.1"/>
    </source>
</evidence>
<evidence type="ECO:0000256" key="1">
    <source>
        <dbReference type="ARBA" id="ARBA00006349"/>
    </source>
</evidence>
<protein>
    <recommendedName>
        <fullName evidence="5">Heat shock factor-binding protein 1</fullName>
    </recommendedName>
</protein>
<evidence type="ECO:0008006" key="5">
    <source>
        <dbReference type="Google" id="ProtNLM"/>
    </source>
</evidence>
<comment type="similarity">
    <text evidence="1">Belongs to the HSBP1 family.</text>
</comment>
<dbReference type="InterPro" id="IPR009643">
    <property type="entry name" value="HS1-bd"/>
</dbReference>
<feature type="compositionally biased region" description="Polar residues" evidence="2">
    <location>
        <begin position="1"/>
        <end position="12"/>
    </location>
</feature>
<proteinExistence type="inferred from homology"/>
<dbReference type="PANTHER" id="PTHR19424">
    <property type="entry name" value="HEAT SHOCK FACTOR BINDING PROTEIN 1"/>
    <property type="match status" value="1"/>
</dbReference>
<keyword evidence="4" id="KW-1185">Reference proteome</keyword>
<dbReference type="OrthoDB" id="4159489at2759"/>
<dbReference type="Pfam" id="PF06825">
    <property type="entry name" value="HSBP1"/>
    <property type="match status" value="1"/>
</dbReference>
<organism evidence="3 4">
    <name type="scientific">Araneus ventricosus</name>
    <name type="common">Orbweaver spider</name>
    <name type="synonym">Epeira ventricosa</name>
    <dbReference type="NCBI Taxonomy" id="182803"/>
    <lineage>
        <taxon>Eukaryota</taxon>
        <taxon>Metazoa</taxon>
        <taxon>Ecdysozoa</taxon>
        <taxon>Arthropoda</taxon>
        <taxon>Chelicerata</taxon>
        <taxon>Arachnida</taxon>
        <taxon>Araneae</taxon>
        <taxon>Araneomorphae</taxon>
        <taxon>Entelegynae</taxon>
        <taxon>Araneoidea</taxon>
        <taxon>Araneidae</taxon>
        <taxon>Araneus</taxon>
    </lineage>
</organism>
<dbReference type="GO" id="GO:0070370">
    <property type="term" value="P:cellular heat acclimation"/>
    <property type="evidence" value="ECO:0007669"/>
    <property type="project" value="TreeGrafter"/>
</dbReference>
<dbReference type="GO" id="GO:0005829">
    <property type="term" value="C:cytosol"/>
    <property type="evidence" value="ECO:0007669"/>
    <property type="project" value="TreeGrafter"/>
</dbReference>
<accession>A0A4Y2CEI0</accession>
<dbReference type="GO" id="GO:0003714">
    <property type="term" value="F:transcription corepressor activity"/>
    <property type="evidence" value="ECO:0007669"/>
    <property type="project" value="InterPro"/>
</dbReference>
<evidence type="ECO:0000256" key="2">
    <source>
        <dbReference type="SAM" id="MobiDB-lite"/>
    </source>
</evidence>
<reference evidence="3 4" key="1">
    <citation type="journal article" date="2019" name="Sci. Rep.">
        <title>Orb-weaving spider Araneus ventricosus genome elucidates the spidroin gene catalogue.</title>
        <authorList>
            <person name="Kono N."/>
            <person name="Nakamura H."/>
            <person name="Ohtoshi R."/>
            <person name="Moran D.A.P."/>
            <person name="Shinohara A."/>
            <person name="Yoshida Y."/>
            <person name="Fujiwara M."/>
            <person name="Mori M."/>
            <person name="Tomita M."/>
            <person name="Arakawa K."/>
        </authorList>
    </citation>
    <scope>NUCLEOTIDE SEQUENCE [LARGE SCALE GENOMIC DNA]</scope>
</reference>
<dbReference type="AlphaFoldDB" id="A0A4Y2CEI0"/>
<feature type="region of interest" description="Disordered" evidence="2">
    <location>
        <begin position="1"/>
        <end position="34"/>
    </location>
</feature>
<dbReference type="Proteomes" id="UP000499080">
    <property type="component" value="Unassembled WGS sequence"/>
</dbReference>